<comment type="caution">
    <text evidence="1">The sequence shown here is derived from an EMBL/GenBank/DDBJ whole genome shotgun (WGS) entry which is preliminary data.</text>
</comment>
<reference evidence="1 2" key="1">
    <citation type="submission" date="2023-07" db="EMBL/GenBank/DDBJ databases">
        <authorList>
            <person name="Peeters C."/>
        </authorList>
    </citation>
    <scope>NUCLEOTIDE SEQUENCE [LARGE SCALE GENOMIC DNA]</scope>
    <source>
        <strain evidence="1 2">LMG 18095</strain>
    </source>
</reference>
<gene>
    <name evidence="1" type="ORF">LMG18095_02288</name>
</gene>
<organism evidence="1 2">
    <name type="scientific">Ralstonia thomasii</name>
    <dbReference type="NCBI Taxonomy" id="3058596"/>
    <lineage>
        <taxon>Bacteria</taxon>
        <taxon>Pseudomonadati</taxon>
        <taxon>Pseudomonadota</taxon>
        <taxon>Betaproteobacteria</taxon>
        <taxon>Burkholderiales</taxon>
        <taxon>Burkholderiaceae</taxon>
        <taxon>Ralstonia</taxon>
    </lineage>
</organism>
<evidence type="ECO:0000313" key="2">
    <source>
        <dbReference type="Proteomes" id="UP001189773"/>
    </source>
</evidence>
<sequence length="74" mass="8446">MKDFGQWLADQGKKTAEKSHIELFEEAGVIRGDKSVGYEAKCVKCDQWRELYCNPSEIDETYEHYCGGSPHCCP</sequence>
<name>A0ABN9IT35_9RALS</name>
<dbReference type="EMBL" id="CATZAR010000005">
    <property type="protein sequence ID" value="CAJ0792245.1"/>
    <property type="molecule type" value="Genomic_DNA"/>
</dbReference>
<keyword evidence="2" id="KW-1185">Reference proteome</keyword>
<accession>A0ABN9IT35</accession>
<dbReference type="RefSeq" id="WP_012436167.1">
    <property type="nucleotide sequence ID" value="NZ_CATWDO010000003.1"/>
</dbReference>
<evidence type="ECO:0000313" key="1">
    <source>
        <dbReference type="EMBL" id="CAJ0792245.1"/>
    </source>
</evidence>
<dbReference type="Proteomes" id="UP001189773">
    <property type="component" value="Unassembled WGS sequence"/>
</dbReference>
<protein>
    <submittedName>
        <fullName evidence="1">Uncharacterized protein</fullName>
    </submittedName>
</protein>
<proteinExistence type="predicted"/>